<dbReference type="EMBL" id="BNJQ01000006">
    <property type="protein sequence ID" value="GHP04075.1"/>
    <property type="molecule type" value="Genomic_DNA"/>
</dbReference>
<dbReference type="AlphaFoldDB" id="A0A830HAR6"/>
<protein>
    <submittedName>
        <fullName evidence="2">Uncharacterized protein</fullName>
    </submittedName>
</protein>
<accession>A0A830HAR6</accession>
<feature type="compositionally biased region" description="Low complexity" evidence="1">
    <location>
        <begin position="35"/>
        <end position="62"/>
    </location>
</feature>
<organism evidence="2 3">
    <name type="scientific">Pycnococcus provasolii</name>
    <dbReference type="NCBI Taxonomy" id="41880"/>
    <lineage>
        <taxon>Eukaryota</taxon>
        <taxon>Viridiplantae</taxon>
        <taxon>Chlorophyta</taxon>
        <taxon>Pseudoscourfieldiophyceae</taxon>
        <taxon>Pseudoscourfieldiales</taxon>
        <taxon>Pycnococcaceae</taxon>
        <taxon>Pycnococcus</taxon>
    </lineage>
</organism>
<reference evidence="2" key="1">
    <citation type="submission" date="2020-10" db="EMBL/GenBank/DDBJ databases">
        <title>Unveiling of a novel bifunctional photoreceptor, Dualchrome1, isolated from a cosmopolitan green alga.</title>
        <authorList>
            <person name="Suzuki S."/>
            <person name="Kawachi M."/>
        </authorList>
    </citation>
    <scope>NUCLEOTIDE SEQUENCE</scope>
    <source>
        <strain evidence="2">NIES 2893</strain>
    </source>
</reference>
<gene>
    <name evidence="2" type="ORF">PPROV_000282900</name>
</gene>
<feature type="region of interest" description="Disordered" evidence="1">
    <location>
        <begin position="24"/>
        <end position="67"/>
    </location>
</feature>
<keyword evidence="3" id="KW-1185">Reference proteome</keyword>
<evidence type="ECO:0000313" key="3">
    <source>
        <dbReference type="Proteomes" id="UP000660262"/>
    </source>
</evidence>
<dbReference type="Proteomes" id="UP000660262">
    <property type="component" value="Unassembled WGS sequence"/>
</dbReference>
<evidence type="ECO:0000256" key="1">
    <source>
        <dbReference type="SAM" id="MobiDB-lite"/>
    </source>
</evidence>
<name>A0A830HAR6_9CHLO</name>
<proteinExistence type="predicted"/>
<comment type="caution">
    <text evidence="2">The sequence shown here is derived from an EMBL/GenBank/DDBJ whole genome shotgun (WGS) entry which is preliminary data.</text>
</comment>
<evidence type="ECO:0000313" key="2">
    <source>
        <dbReference type="EMBL" id="GHP04075.1"/>
    </source>
</evidence>
<sequence length="425" mass="43623">MALDKKEEQLRLVREMNDFAEELYDRMNPAPAPAPSSASPPSERKAAAAAAAAAGADGSPAQPQTPTLSREELAKLEVQKARIAQCLPAAVIELRRRNQQVEQALTGMYARAKQGNPLAMPAEASWGYQRHILEEGMMAAASGAQATRAALSSGGKVNQAALAAAMAAIAARAGAAVPVSSSQAPPSSSSLPPHVLARQESSAMARGSAAAAAVAASPASTEPNAAAIAASSMAFAAGSSMRLLSTMPSHSDIDAYSVQFAQGLMKRAISTVVGNAAEMGRRVQINRQSADAMAAPMSTVVDGPSSPVVLADPPKPIETIGGGGGGGGDVEKSPQRSPKMLMSDLLGPAAPRVTAMLRNALALLVSAQACADNDMSSSEVERTVEMSLSRIAPQKGRGVVREKRDAVRTNAEALKSHLCSTTSDI</sequence>